<dbReference type="GO" id="GO:0016020">
    <property type="term" value="C:membrane"/>
    <property type="evidence" value="ECO:0007669"/>
    <property type="project" value="UniProtKB-SubCell"/>
</dbReference>
<feature type="region of interest" description="Disordered" evidence="11">
    <location>
        <begin position="1"/>
        <end position="88"/>
    </location>
</feature>
<dbReference type="Pfam" id="PF01694">
    <property type="entry name" value="Rhomboid"/>
    <property type="match status" value="1"/>
</dbReference>
<comment type="catalytic activity">
    <reaction evidence="1 10">
        <text>Cleaves type-1 transmembrane domains using a catalytic dyad composed of serine and histidine that are contributed by different transmembrane domains.</text>
        <dbReference type="EC" id="3.4.21.105"/>
    </reaction>
</comment>
<evidence type="ECO:0000256" key="8">
    <source>
        <dbReference type="ARBA" id="ARBA00022989"/>
    </source>
</evidence>
<feature type="transmembrane region" description="Helical" evidence="10">
    <location>
        <begin position="288"/>
        <end position="308"/>
    </location>
</feature>
<proteinExistence type="inferred from homology"/>
<protein>
    <recommendedName>
        <fullName evidence="10">RHOMBOID-like protein</fullName>
        <ecNumber evidence="10">3.4.21.105</ecNumber>
    </recommendedName>
</protein>
<comment type="similarity">
    <text evidence="3 10">Belongs to the peptidase S54 family.</text>
</comment>
<dbReference type="PANTHER" id="PTHR22936">
    <property type="entry name" value="RHOMBOID-RELATED"/>
    <property type="match status" value="1"/>
</dbReference>
<accession>A0A7S0KIV2</accession>
<feature type="transmembrane region" description="Helical" evidence="10">
    <location>
        <begin position="250"/>
        <end position="268"/>
    </location>
</feature>
<dbReference type="GO" id="GO:0004252">
    <property type="term" value="F:serine-type endopeptidase activity"/>
    <property type="evidence" value="ECO:0007669"/>
    <property type="project" value="InterPro"/>
</dbReference>
<evidence type="ECO:0000256" key="2">
    <source>
        <dbReference type="ARBA" id="ARBA00004141"/>
    </source>
</evidence>
<feature type="transmembrane region" description="Helical" evidence="10">
    <location>
        <begin position="196"/>
        <end position="213"/>
    </location>
</feature>
<evidence type="ECO:0000256" key="3">
    <source>
        <dbReference type="ARBA" id="ARBA00009045"/>
    </source>
</evidence>
<dbReference type="InterPro" id="IPR022764">
    <property type="entry name" value="Peptidase_S54_rhomboid_dom"/>
</dbReference>
<evidence type="ECO:0000256" key="7">
    <source>
        <dbReference type="ARBA" id="ARBA00022825"/>
    </source>
</evidence>
<name>A0A7S0KIV2_9CHLO</name>
<dbReference type="EMBL" id="HBEW01004902">
    <property type="protein sequence ID" value="CAD8582916.1"/>
    <property type="molecule type" value="Transcribed_RNA"/>
</dbReference>
<comment type="caution">
    <text evidence="10">Lacks conserved residue(s) required for the propagation of feature annotation.</text>
</comment>
<sequence length="360" mass="38428">MSIARASTRPGDTGDGAERGELSTLDALARTLSRDEDDGVDADARAVGIGDDVANDASTRAEEVRARRVDEVRRERARRETTPEGPTTSWKPWWSPLSTVYNVPTVEPAGAYFLAMLHAGAFVADLALLKLGYGNGGDVFLKLALFDNAVVYDSQWVRCFTACLVDFGLLHFAAVNLALVTIGAEAEAIIGTSPFLTVYILSAAMGGIGSMALDPSTLHVASSDGIFGVFGAMLVYAAINVENEWNMKGFTVRLLYCGAFAAALQYLASVPTEDGGHVVNSVGHLWGFLAGIVMGYTGLSPMFTSKRFETPPEDRMNVVDVTSGPPKTFAALGALSFTILSLCVVVLLKRTLDVDPRDVF</sequence>
<reference evidence="13" key="1">
    <citation type="submission" date="2021-01" db="EMBL/GenBank/DDBJ databases">
        <authorList>
            <person name="Corre E."/>
            <person name="Pelletier E."/>
            <person name="Niang G."/>
            <person name="Scheremetjew M."/>
            <person name="Finn R."/>
            <person name="Kale V."/>
            <person name="Holt S."/>
            <person name="Cochrane G."/>
            <person name="Meng A."/>
            <person name="Brown T."/>
            <person name="Cohen L."/>
        </authorList>
    </citation>
    <scope>NUCLEOTIDE SEQUENCE</scope>
    <source>
        <strain evidence="13">Clade-D-RCC2572</strain>
    </source>
</reference>
<feature type="transmembrane region" description="Helical" evidence="10">
    <location>
        <begin position="219"/>
        <end position="238"/>
    </location>
</feature>
<dbReference type="AlphaFoldDB" id="A0A7S0KIV2"/>
<organism evidence="13">
    <name type="scientific">Ostreococcus mediterraneus</name>
    <dbReference type="NCBI Taxonomy" id="1486918"/>
    <lineage>
        <taxon>Eukaryota</taxon>
        <taxon>Viridiplantae</taxon>
        <taxon>Chlorophyta</taxon>
        <taxon>Mamiellophyceae</taxon>
        <taxon>Mamiellales</taxon>
        <taxon>Bathycoccaceae</taxon>
        <taxon>Ostreococcus</taxon>
    </lineage>
</organism>
<dbReference type="EC" id="3.4.21.105" evidence="10"/>
<gene>
    <name evidence="13" type="ORF">OMED0929_LOCUS4109</name>
</gene>
<dbReference type="InterPro" id="IPR002610">
    <property type="entry name" value="Peptidase_S54_rhomboid-like"/>
</dbReference>
<keyword evidence="6 10" id="KW-0378">Hydrolase</keyword>
<comment type="subcellular location">
    <subcellularLocation>
        <location evidence="2 10">Membrane</location>
        <topology evidence="2 10">Multi-pass membrane protein</topology>
    </subcellularLocation>
</comment>
<feature type="compositionally biased region" description="Basic and acidic residues" evidence="11">
    <location>
        <begin position="59"/>
        <end position="82"/>
    </location>
</feature>
<evidence type="ECO:0000256" key="6">
    <source>
        <dbReference type="ARBA" id="ARBA00022801"/>
    </source>
</evidence>
<evidence type="ECO:0000256" key="5">
    <source>
        <dbReference type="ARBA" id="ARBA00022692"/>
    </source>
</evidence>
<keyword evidence="9 10" id="KW-0472">Membrane</keyword>
<evidence type="ECO:0000256" key="10">
    <source>
        <dbReference type="RuleBase" id="RU362115"/>
    </source>
</evidence>
<evidence type="ECO:0000256" key="9">
    <source>
        <dbReference type="ARBA" id="ARBA00023136"/>
    </source>
</evidence>
<dbReference type="GO" id="GO:0006508">
    <property type="term" value="P:proteolysis"/>
    <property type="evidence" value="ECO:0007669"/>
    <property type="project" value="UniProtKB-KW"/>
</dbReference>
<feature type="domain" description="Peptidase S54 rhomboid" evidence="12">
    <location>
        <begin position="154"/>
        <end position="299"/>
    </location>
</feature>
<evidence type="ECO:0000313" key="13">
    <source>
        <dbReference type="EMBL" id="CAD8582916.1"/>
    </source>
</evidence>
<dbReference type="InterPro" id="IPR035952">
    <property type="entry name" value="Rhomboid-like_sf"/>
</dbReference>
<evidence type="ECO:0000259" key="12">
    <source>
        <dbReference type="Pfam" id="PF01694"/>
    </source>
</evidence>
<dbReference type="PANTHER" id="PTHR22936:SF69">
    <property type="entry name" value="RHOMBOID-LIKE PROTEIN"/>
    <property type="match status" value="1"/>
</dbReference>
<evidence type="ECO:0000256" key="1">
    <source>
        <dbReference type="ARBA" id="ARBA00000156"/>
    </source>
</evidence>
<dbReference type="Gene3D" id="1.20.1540.10">
    <property type="entry name" value="Rhomboid-like"/>
    <property type="match status" value="1"/>
</dbReference>
<keyword evidence="7 10" id="KW-0720">Serine protease</keyword>
<comment type="function">
    <text evidence="10">Serine protease involved in intramembrane proteolysis.</text>
</comment>
<evidence type="ECO:0000256" key="4">
    <source>
        <dbReference type="ARBA" id="ARBA00022670"/>
    </source>
</evidence>
<keyword evidence="8 10" id="KW-1133">Transmembrane helix</keyword>
<feature type="transmembrane region" description="Helical" evidence="10">
    <location>
        <begin position="329"/>
        <end position="348"/>
    </location>
</feature>
<dbReference type="SUPFAM" id="SSF144091">
    <property type="entry name" value="Rhomboid-like"/>
    <property type="match status" value="1"/>
</dbReference>
<keyword evidence="5 10" id="KW-0812">Transmembrane</keyword>
<feature type="transmembrane region" description="Helical" evidence="10">
    <location>
        <begin position="164"/>
        <end position="184"/>
    </location>
</feature>
<keyword evidence="4 10" id="KW-0645">Protease</keyword>
<evidence type="ECO:0000256" key="11">
    <source>
        <dbReference type="SAM" id="MobiDB-lite"/>
    </source>
</evidence>